<evidence type="ECO:0000313" key="8">
    <source>
        <dbReference type="Proteomes" id="UP000004621"/>
    </source>
</evidence>
<evidence type="ECO:0000256" key="3">
    <source>
        <dbReference type="ARBA" id="ARBA00022801"/>
    </source>
</evidence>
<dbReference type="PANTHER" id="PTHR43763">
    <property type="entry name" value="XAA-PRO AMINOPEPTIDASE 1"/>
    <property type="match status" value="1"/>
</dbReference>
<dbReference type="InterPro" id="IPR033740">
    <property type="entry name" value="Pept_M24B"/>
</dbReference>
<dbReference type="GO" id="GO:0005737">
    <property type="term" value="C:cytoplasm"/>
    <property type="evidence" value="ECO:0007669"/>
    <property type="project" value="UniProtKB-ARBA"/>
</dbReference>
<dbReference type="FunFam" id="3.40.350.10:FF:000003">
    <property type="entry name" value="Xaa-pro aminopeptidase P"/>
    <property type="match status" value="1"/>
</dbReference>
<dbReference type="Pfam" id="PF01321">
    <property type="entry name" value="Creatinase_N"/>
    <property type="match status" value="1"/>
</dbReference>
<dbReference type="EMBL" id="ACEO02000002">
    <property type="protein sequence ID" value="EFC52960.1"/>
    <property type="molecule type" value="Genomic_DNA"/>
</dbReference>
<dbReference type="AlphaFoldDB" id="A0A9W5ISP6"/>
<protein>
    <submittedName>
        <fullName evidence="7">Creatinase</fullName>
    </submittedName>
</protein>
<dbReference type="InterPro" id="IPR029149">
    <property type="entry name" value="Creatin/AminoP/Spt16_N"/>
</dbReference>
<evidence type="ECO:0000259" key="5">
    <source>
        <dbReference type="Pfam" id="PF01321"/>
    </source>
</evidence>
<dbReference type="InterPro" id="IPR036005">
    <property type="entry name" value="Creatinase/aminopeptidase-like"/>
</dbReference>
<dbReference type="Pfam" id="PF00557">
    <property type="entry name" value="Peptidase_M24"/>
    <property type="match status" value="1"/>
</dbReference>
<gene>
    <name evidence="7" type="ORF">NEISUBOT_03797</name>
</gene>
<evidence type="ECO:0000313" key="7">
    <source>
        <dbReference type="EMBL" id="EFC52960.1"/>
    </source>
</evidence>
<dbReference type="Pfam" id="PF16188">
    <property type="entry name" value="Peptidase_M24_C"/>
    <property type="match status" value="1"/>
</dbReference>
<reference evidence="7 8" key="1">
    <citation type="submission" date="2010-01" db="EMBL/GenBank/DDBJ databases">
        <authorList>
            <person name="Weinstock G."/>
            <person name="Sodergren E."/>
            <person name="Clifton S."/>
            <person name="Fulton L."/>
            <person name="Fulton B."/>
            <person name="Courtney L."/>
            <person name="Fronick C."/>
            <person name="Harrison M."/>
            <person name="Strong C."/>
            <person name="Farmer C."/>
            <person name="Delahaunty K."/>
            <person name="Markovic C."/>
            <person name="Hall O."/>
            <person name="Minx P."/>
            <person name="Tomlinson C."/>
            <person name="Mitreva M."/>
            <person name="Nelson J."/>
            <person name="Hou S."/>
            <person name="Wollam A."/>
            <person name="Pepin K.H."/>
            <person name="Johnson M."/>
            <person name="Bhonagiri V."/>
            <person name="Nash W.E."/>
            <person name="Warren W."/>
            <person name="Chinwalla A."/>
            <person name="Mardis E.R."/>
            <person name="Wilson R.K."/>
        </authorList>
    </citation>
    <scope>NUCLEOTIDE SEQUENCE [LARGE SCALE GENOMIC DNA]</scope>
    <source>
        <strain evidence="7 8">NJ9703</strain>
    </source>
</reference>
<dbReference type="Pfam" id="PF16189">
    <property type="entry name" value="Creatinase_N_2"/>
    <property type="match status" value="1"/>
</dbReference>
<sequence length="598" mass="65795">MKSVQQRLSALHEAMKKHGVDAFVIPSADPHLSEYLPEHWQARRDFSGFTGSAGTLVVTADKAGVWTDSRYWEQAGQQLAPNGIELQKMGVDAPYTEWLAQNLPEGAVVGAPADMFALSGERGLKQALAAKNIRLEYPETLLDEVWDDRPALPTPEIYVHHPDYVSETAAEKLARIRTAMKEQGADAHLVSSLDDIAWITNLRGDDVPFNPVFLSHLFISQDKAVLFTDAGRLKAESAEALKAAGFEVLPYAQAADYLAGVKGALLIDPNKTAVGTLRRLPEDVRLIEAIHPSTFFKSVKSDADITHIRNTMAEDGAALCGFFAEFEQILADGGELSELDIDGMLYKHRSQRPGFISPSFDTIAGYNANAALPHYSATPENNSKIKGDGMLLIDSGGQYWGGTTDITRVVPVGNPSAAMKRDYTLVLKAHISLAETIFPENIKGPMIDAICRKSLWQAQCDYGHGTGHGVGYFLNVHEGPQSIAVAAVPQPHHAMKSGMLTSNEPGLYRPGKWGIRIESLVINRPVENPEETEFGKFLYFETVTLCPIDTRLIDTKLMTGSEIEWLNQYHAEVRRRLEPLTEGVAKAWLIERTEPLAR</sequence>
<dbReference type="InterPro" id="IPR000994">
    <property type="entry name" value="Pept_M24"/>
</dbReference>
<dbReference type="InterPro" id="IPR000587">
    <property type="entry name" value="Creatinase_N"/>
</dbReference>
<dbReference type="RefSeq" id="WP_004519487.1">
    <property type="nucleotide sequence ID" value="NZ_ACEO02000002.1"/>
</dbReference>
<name>A0A9W5ISP6_NEISU</name>
<accession>A0A9W5ISP6</accession>
<organism evidence="7 8">
    <name type="scientific">Neisseria subflava NJ9703</name>
    <dbReference type="NCBI Taxonomy" id="546268"/>
    <lineage>
        <taxon>Bacteria</taxon>
        <taxon>Pseudomonadati</taxon>
        <taxon>Pseudomonadota</taxon>
        <taxon>Betaproteobacteria</taxon>
        <taxon>Neisseriales</taxon>
        <taxon>Neisseriaceae</taxon>
        <taxon>Neisseria</taxon>
    </lineage>
</organism>
<keyword evidence="2" id="KW-0479">Metal-binding</keyword>
<evidence type="ECO:0000256" key="2">
    <source>
        <dbReference type="ARBA" id="ARBA00022723"/>
    </source>
</evidence>
<comment type="similarity">
    <text evidence="1">Belongs to the peptidase M24B family.</text>
</comment>
<proteinExistence type="inferred from homology"/>
<dbReference type="Gene3D" id="3.40.350.10">
    <property type="entry name" value="Creatinase/prolidase N-terminal domain"/>
    <property type="match status" value="2"/>
</dbReference>
<dbReference type="FunFam" id="3.90.230.10:FF:000004">
    <property type="entry name" value="xaa-Pro aminopeptidase 1 isoform X1"/>
    <property type="match status" value="1"/>
</dbReference>
<dbReference type="GO" id="GO:0046872">
    <property type="term" value="F:metal ion binding"/>
    <property type="evidence" value="ECO:0007669"/>
    <property type="project" value="UniProtKB-KW"/>
</dbReference>
<dbReference type="Gene3D" id="3.90.230.10">
    <property type="entry name" value="Creatinase/methionine aminopeptidase superfamily"/>
    <property type="match status" value="1"/>
</dbReference>
<feature type="domain" description="Peptidase M24" evidence="4">
    <location>
        <begin position="309"/>
        <end position="522"/>
    </location>
</feature>
<dbReference type="GO" id="GO:0070006">
    <property type="term" value="F:metalloaminopeptidase activity"/>
    <property type="evidence" value="ECO:0007669"/>
    <property type="project" value="InterPro"/>
</dbReference>
<comment type="caution">
    <text evidence="7">The sequence shown here is derived from an EMBL/GenBank/DDBJ whole genome shotgun (WGS) entry which is preliminary data.</text>
</comment>
<dbReference type="CDD" id="cd01085">
    <property type="entry name" value="APP"/>
    <property type="match status" value="1"/>
</dbReference>
<dbReference type="SUPFAM" id="SSF53092">
    <property type="entry name" value="Creatinase/prolidase N-terminal domain"/>
    <property type="match status" value="2"/>
</dbReference>
<dbReference type="InterPro" id="IPR050422">
    <property type="entry name" value="X-Pro_aminopeptidase_P"/>
</dbReference>
<evidence type="ECO:0000259" key="6">
    <source>
        <dbReference type="Pfam" id="PF16188"/>
    </source>
</evidence>
<keyword evidence="3" id="KW-0378">Hydrolase</keyword>
<dbReference type="Proteomes" id="UP000004621">
    <property type="component" value="Unassembled WGS sequence"/>
</dbReference>
<evidence type="ECO:0000256" key="1">
    <source>
        <dbReference type="ARBA" id="ARBA00008766"/>
    </source>
</evidence>
<evidence type="ECO:0000259" key="4">
    <source>
        <dbReference type="Pfam" id="PF00557"/>
    </source>
</evidence>
<dbReference type="PANTHER" id="PTHR43763:SF6">
    <property type="entry name" value="XAA-PRO AMINOPEPTIDASE 1"/>
    <property type="match status" value="1"/>
</dbReference>
<feature type="domain" description="Peptidase M24 C-terminal" evidence="6">
    <location>
        <begin position="536"/>
        <end position="596"/>
    </location>
</feature>
<dbReference type="SUPFAM" id="SSF55920">
    <property type="entry name" value="Creatinase/aminopeptidase"/>
    <property type="match status" value="1"/>
</dbReference>
<feature type="domain" description="Creatinase N-terminal" evidence="5">
    <location>
        <begin position="7"/>
        <end position="130"/>
    </location>
</feature>
<dbReference type="InterPro" id="IPR032416">
    <property type="entry name" value="Peptidase_M24_C"/>
</dbReference>